<dbReference type="InterPro" id="IPR003732">
    <property type="entry name" value="Daa-tRNA_deacyls_DTD"/>
</dbReference>
<comment type="caution">
    <text evidence="6">The sequence shown here is derived from an EMBL/GenBank/DDBJ whole genome shotgun (WGS) entry which is preliminary data.</text>
</comment>
<comment type="similarity">
    <text evidence="1 5">Belongs to the DTD family.</text>
</comment>
<dbReference type="InterPro" id="IPR023509">
    <property type="entry name" value="DTD-like_sf"/>
</dbReference>
<dbReference type="Gene3D" id="3.50.80.10">
    <property type="entry name" value="D-tyrosyl-tRNA(Tyr) deacylase"/>
    <property type="match status" value="1"/>
</dbReference>
<dbReference type="EC" id="3.1.1.96" evidence="2 5"/>
<dbReference type="InParanoid" id="A0A482X8V9"/>
<sequence>MRAVVQRVTSANVSVNGEVISDIKQGLCVLLSISRDETIQQVDYMVNKLLNVRLFDEDTEGGKRWAKGVKDRGLEILCISQITLYHTLKGNKPDFHLAMAPEPSKNLFSQFMDRLRTSYEPEKVKEGQFGAYMQVSILNDGPVTIILESPEKKDSSSEK</sequence>
<dbReference type="GO" id="GO:0000049">
    <property type="term" value="F:tRNA binding"/>
    <property type="evidence" value="ECO:0007669"/>
    <property type="project" value="UniProtKB-KW"/>
</dbReference>
<keyword evidence="5" id="KW-0820">tRNA-binding</keyword>
<comment type="catalytic activity">
    <reaction evidence="3">
        <text>glycyl-tRNA(Ala) + H2O = tRNA(Ala) + glycine + H(+)</text>
        <dbReference type="Rhea" id="RHEA:53744"/>
        <dbReference type="Rhea" id="RHEA-COMP:9657"/>
        <dbReference type="Rhea" id="RHEA-COMP:13640"/>
        <dbReference type="ChEBI" id="CHEBI:15377"/>
        <dbReference type="ChEBI" id="CHEBI:15378"/>
        <dbReference type="ChEBI" id="CHEBI:57305"/>
        <dbReference type="ChEBI" id="CHEBI:78442"/>
        <dbReference type="ChEBI" id="CHEBI:78522"/>
        <dbReference type="EC" id="3.1.1.96"/>
    </reaction>
</comment>
<organism evidence="6 7">
    <name type="scientific">Laodelphax striatellus</name>
    <name type="common">Small brown planthopper</name>
    <name type="synonym">Delphax striatella</name>
    <dbReference type="NCBI Taxonomy" id="195883"/>
    <lineage>
        <taxon>Eukaryota</taxon>
        <taxon>Metazoa</taxon>
        <taxon>Ecdysozoa</taxon>
        <taxon>Arthropoda</taxon>
        <taxon>Hexapoda</taxon>
        <taxon>Insecta</taxon>
        <taxon>Pterygota</taxon>
        <taxon>Neoptera</taxon>
        <taxon>Paraneoptera</taxon>
        <taxon>Hemiptera</taxon>
        <taxon>Auchenorrhyncha</taxon>
        <taxon>Fulgoroidea</taxon>
        <taxon>Delphacidae</taxon>
        <taxon>Criomorphinae</taxon>
        <taxon>Laodelphax</taxon>
    </lineage>
</organism>
<name>A0A482X8V9_LAOST</name>
<keyword evidence="7" id="KW-1185">Reference proteome</keyword>
<comment type="subcellular location">
    <subcellularLocation>
        <location evidence="5">Cytoplasm</location>
    </subcellularLocation>
</comment>
<dbReference type="Pfam" id="PF02580">
    <property type="entry name" value="Tyr_Deacylase"/>
    <property type="match status" value="1"/>
</dbReference>
<proteinExistence type="inferred from homology"/>
<keyword evidence="5" id="KW-0694">RNA-binding</keyword>
<comment type="catalytic activity">
    <reaction evidence="4">
        <text>a D-aminoacyl-tRNA + H2O = a tRNA + a D-alpha-amino acid + H(+)</text>
        <dbReference type="Rhea" id="RHEA:13953"/>
        <dbReference type="Rhea" id="RHEA-COMP:10123"/>
        <dbReference type="Rhea" id="RHEA-COMP:10124"/>
        <dbReference type="ChEBI" id="CHEBI:15377"/>
        <dbReference type="ChEBI" id="CHEBI:15378"/>
        <dbReference type="ChEBI" id="CHEBI:59871"/>
        <dbReference type="ChEBI" id="CHEBI:78442"/>
        <dbReference type="ChEBI" id="CHEBI:79333"/>
        <dbReference type="EC" id="3.1.1.96"/>
    </reaction>
</comment>
<evidence type="ECO:0000313" key="7">
    <source>
        <dbReference type="Proteomes" id="UP000291343"/>
    </source>
</evidence>
<dbReference type="GO" id="GO:0051500">
    <property type="term" value="F:D-tyrosyl-tRNA(Tyr) deacylase activity"/>
    <property type="evidence" value="ECO:0007669"/>
    <property type="project" value="TreeGrafter"/>
</dbReference>
<dbReference type="AlphaFoldDB" id="A0A482X8V9"/>
<evidence type="ECO:0000256" key="3">
    <source>
        <dbReference type="ARBA" id="ARBA00047676"/>
    </source>
</evidence>
<dbReference type="FunFam" id="3.50.80.10:FF:000001">
    <property type="entry name" value="D-aminoacyl-tRNA deacylase"/>
    <property type="match status" value="1"/>
</dbReference>
<protein>
    <recommendedName>
        <fullName evidence="2 5">D-aminoacyl-tRNA deacylase</fullName>
        <ecNumber evidence="2 5">3.1.1.96</ecNumber>
    </recommendedName>
</protein>
<evidence type="ECO:0000313" key="6">
    <source>
        <dbReference type="EMBL" id="RZF41920.1"/>
    </source>
</evidence>
<dbReference type="SUPFAM" id="SSF69500">
    <property type="entry name" value="DTD-like"/>
    <property type="match status" value="1"/>
</dbReference>
<dbReference type="PANTHER" id="PTHR10472">
    <property type="entry name" value="D-TYROSYL-TRNA TYR DEACYLASE"/>
    <property type="match status" value="1"/>
</dbReference>
<dbReference type="OrthoDB" id="275783at2759"/>
<gene>
    <name evidence="6" type="ORF">LSTR_LSTR005688</name>
</gene>
<dbReference type="PANTHER" id="PTHR10472:SF5">
    <property type="entry name" value="D-AMINOACYL-TRNA DEACYLASE 1"/>
    <property type="match status" value="1"/>
</dbReference>
<evidence type="ECO:0000256" key="1">
    <source>
        <dbReference type="ARBA" id="ARBA00009673"/>
    </source>
</evidence>
<evidence type="ECO:0000256" key="5">
    <source>
        <dbReference type="RuleBase" id="RU003470"/>
    </source>
</evidence>
<dbReference type="GO" id="GO:0005737">
    <property type="term" value="C:cytoplasm"/>
    <property type="evidence" value="ECO:0007669"/>
    <property type="project" value="UniProtKB-SubCell"/>
</dbReference>
<evidence type="ECO:0000256" key="4">
    <source>
        <dbReference type="ARBA" id="ARBA00048018"/>
    </source>
</evidence>
<keyword evidence="5" id="KW-0963">Cytoplasm</keyword>
<accession>A0A482X8V9</accession>
<keyword evidence="5" id="KW-0378">Hydrolase</keyword>
<reference evidence="6 7" key="1">
    <citation type="journal article" date="2017" name="Gigascience">
        <title>Genome sequence of the small brown planthopper, Laodelphax striatellus.</title>
        <authorList>
            <person name="Zhu J."/>
            <person name="Jiang F."/>
            <person name="Wang X."/>
            <person name="Yang P."/>
            <person name="Bao Y."/>
            <person name="Zhao W."/>
            <person name="Wang W."/>
            <person name="Lu H."/>
            <person name="Wang Q."/>
            <person name="Cui N."/>
            <person name="Li J."/>
            <person name="Chen X."/>
            <person name="Luo L."/>
            <person name="Yu J."/>
            <person name="Kang L."/>
            <person name="Cui F."/>
        </authorList>
    </citation>
    <scope>NUCLEOTIDE SEQUENCE [LARGE SCALE GENOMIC DNA]</scope>
    <source>
        <strain evidence="6">Lst14</strain>
    </source>
</reference>
<dbReference type="STRING" id="195883.A0A482X8V9"/>
<dbReference type="SMR" id="A0A482X8V9"/>
<dbReference type="NCBIfam" id="TIGR00256">
    <property type="entry name" value="D-aminoacyl-tRNA deacylase"/>
    <property type="match status" value="1"/>
</dbReference>
<dbReference type="FunCoup" id="A0A482X8V9">
    <property type="interactions" value="504"/>
</dbReference>
<evidence type="ECO:0000256" key="2">
    <source>
        <dbReference type="ARBA" id="ARBA00013056"/>
    </source>
</evidence>
<dbReference type="GO" id="GO:0106026">
    <property type="term" value="F:Gly-tRNA(Ala) deacylase activity"/>
    <property type="evidence" value="ECO:0007669"/>
    <property type="project" value="RHEA"/>
</dbReference>
<dbReference type="Proteomes" id="UP000291343">
    <property type="component" value="Unassembled WGS sequence"/>
</dbReference>
<dbReference type="EMBL" id="QKKF02016051">
    <property type="protein sequence ID" value="RZF41920.1"/>
    <property type="molecule type" value="Genomic_DNA"/>
</dbReference>